<dbReference type="InterPro" id="IPR003680">
    <property type="entry name" value="Flavodoxin_fold"/>
</dbReference>
<dbReference type="InterPro" id="IPR051545">
    <property type="entry name" value="NAD(P)H_dehydrogenase_qn"/>
</dbReference>
<comment type="caution">
    <text evidence="4">The sequence shown here is derived from an EMBL/GenBank/DDBJ whole genome shotgun (WGS) entry which is preliminary data.</text>
</comment>
<dbReference type="PANTHER" id="PTHR10204">
    <property type="entry name" value="NAD P H OXIDOREDUCTASE-RELATED"/>
    <property type="match status" value="1"/>
</dbReference>
<keyword evidence="5" id="KW-1185">Reference proteome</keyword>
<dbReference type="PANTHER" id="PTHR10204:SF34">
    <property type="entry name" value="NAD(P)H DEHYDROGENASE [QUINONE] 1 ISOFORM 1"/>
    <property type="match status" value="1"/>
</dbReference>
<dbReference type="STRING" id="1908260.BKK50_11895"/>
<dbReference type="GO" id="GO:0005829">
    <property type="term" value="C:cytosol"/>
    <property type="evidence" value="ECO:0007669"/>
    <property type="project" value="TreeGrafter"/>
</dbReference>
<protein>
    <submittedName>
        <fullName evidence="4">NAD(P)H oxidoreductase</fullName>
    </submittedName>
</protein>
<dbReference type="SUPFAM" id="SSF52218">
    <property type="entry name" value="Flavoproteins"/>
    <property type="match status" value="1"/>
</dbReference>
<reference evidence="4 5" key="1">
    <citation type="submission" date="2016-10" db="EMBL/GenBank/DDBJ databases">
        <title>Rodentibacter gen. nov. and new species.</title>
        <authorList>
            <person name="Christensen H."/>
        </authorList>
    </citation>
    <scope>NUCLEOTIDE SEQUENCE [LARGE SCALE GENOMIC DNA]</scope>
    <source>
        <strain evidence="4 5">CCUG17206</strain>
    </source>
</reference>
<dbReference type="RefSeq" id="WP_077418484.1">
    <property type="nucleotide sequence ID" value="NZ_MLHI01000085.1"/>
</dbReference>
<dbReference type="AlphaFoldDB" id="A0A1V3ICQ0"/>
<dbReference type="EMBL" id="MLHJ01000162">
    <property type="protein sequence ID" value="OOF38174.1"/>
    <property type="molecule type" value="Genomic_DNA"/>
</dbReference>
<evidence type="ECO:0000256" key="1">
    <source>
        <dbReference type="ARBA" id="ARBA00006252"/>
    </source>
</evidence>
<proteinExistence type="inferred from homology"/>
<name>A0A1V3ICQ0_9PAST</name>
<feature type="domain" description="Flavodoxin-like fold" evidence="3">
    <location>
        <begin position="1"/>
        <end position="186"/>
    </location>
</feature>
<keyword evidence="2" id="KW-0560">Oxidoreductase</keyword>
<dbReference type="Proteomes" id="UP000189433">
    <property type="component" value="Unassembled WGS sequence"/>
</dbReference>
<evidence type="ECO:0000313" key="4">
    <source>
        <dbReference type="EMBL" id="OOF38174.1"/>
    </source>
</evidence>
<dbReference type="Pfam" id="PF02525">
    <property type="entry name" value="Flavodoxin_2"/>
    <property type="match status" value="1"/>
</dbReference>
<gene>
    <name evidence="4" type="ORF">BKK50_11895</name>
</gene>
<evidence type="ECO:0000256" key="2">
    <source>
        <dbReference type="ARBA" id="ARBA00023002"/>
    </source>
</evidence>
<dbReference type="GO" id="GO:0003955">
    <property type="term" value="F:NAD(P)H dehydrogenase (quinone) activity"/>
    <property type="evidence" value="ECO:0007669"/>
    <property type="project" value="TreeGrafter"/>
</dbReference>
<sequence length="203" mass="22860">MNHLIIFAHPNSKGSFGRAVADCVAKTSQALGVETQFRDLYTLDFNPIISFEELQGVNSGIIPEEVKYEHNLIRQADLITLVYPLWWMGFPAMLKGYLDRVLSHGFAYKTENGESVGLLKGKQMQQFITIGSNVEKYKEFGIDKSLDHCLVNGLFNYCGIENVTYELLGDLHIIDDEARRAMLDVVEQKTQEKLTALLNGKAV</sequence>
<accession>A0A1V3ICQ0</accession>
<evidence type="ECO:0000259" key="3">
    <source>
        <dbReference type="Pfam" id="PF02525"/>
    </source>
</evidence>
<dbReference type="OrthoDB" id="9798454at2"/>
<organism evidence="4 5">
    <name type="scientific">Rodentibacter rarus</name>
    <dbReference type="NCBI Taxonomy" id="1908260"/>
    <lineage>
        <taxon>Bacteria</taxon>
        <taxon>Pseudomonadati</taxon>
        <taxon>Pseudomonadota</taxon>
        <taxon>Gammaproteobacteria</taxon>
        <taxon>Pasteurellales</taxon>
        <taxon>Pasteurellaceae</taxon>
        <taxon>Rodentibacter</taxon>
    </lineage>
</organism>
<comment type="similarity">
    <text evidence="1">Belongs to the NAD(P)H dehydrogenase (quinone) family.</text>
</comment>
<dbReference type="InterPro" id="IPR029039">
    <property type="entry name" value="Flavoprotein-like_sf"/>
</dbReference>
<dbReference type="Gene3D" id="3.40.50.360">
    <property type="match status" value="1"/>
</dbReference>
<evidence type="ECO:0000313" key="5">
    <source>
        <dbReference type="Proteomes" id="UP000189433"/>
    </source>
</evidence>